<accession>A0A239GUC2</accession>
<dbReference type="AlphaFoldDB" id="A0A239GUC2"/>
<dbReference type="Proteomes" id="UP000198407">
    <property type="component" value="Unassembled WGS sequence"/>
</dbReference>
<protein>
    <submittedName>
        <fullName evidence="1">Uncharacterized protein</fullName>
    </submittedName>
</protein>
<keyword evidence="2" id="KW-1185">Reference proteome</keyword>
<evidence type="ECO:0000313" key="1">
    <source>
        <dbReference type="EMBL" id="SNS71664.1"/>
    </source>
</evidence>
<dbReference type="EMBL" id="FZOL01000013">
    <property type="protein sequence ID" value="SNS71664.1"/>
    <property type="molecule type" value="Genomic_DNA"/>
</dbReference>
<reference evidence="2" key="1">
    <citation type="submission" date="2017-06" db="EMBL/GenBank/DDBJ databases">
        <authorList>
            <person name="Varghese N."/>
            <person name="Submissions S."/>
        </authorList>
    </citation>
    <scope>NUCLEOTIDE SEQUENCE [LARGE SCALE GENOMIC DNA]</scope>
    <source>
        <strain evidence="2">DSM 22348</strain>
    </source>
</reference>
<sequence>MNDKAPISELLQWLAGAPRTYGWSSILAYDRDKANTVLLQEYIERFDSNSYLPPFRELIATTDDTAEYIYDYVFDAARLSFTNATISHSNAMLTQRVIGGSQLTLSKPTGSYVRVEKVYSLDAMDGPLMESEISLQASTGHVNRAGEVILDISTGRNPRLSFARTEHEREKGGQYLLARFAREEEPKRVLVLNQLAVEDDQFLKPGKFEIRTHAAPNSHVVGTPGHGSGAVLAFIAMEDESNGSIPVDDRDMPFLIPDGHSATVLMGQAFLARRIIVQGCRAFAAGSNFTYELFHQDHFVHELRATSGRVSLGPQQKSSELLESVQIADLALPLHNDFASFSVTFRDNQLRVEIEGNAYQLVQVKVRQSGQTINGNVQLFWHARLTYELDADPLAGTLRLKEVGGVATEGRIKPLDFASLPYAALDELAGLIIWMLRDGLDSKLGAFREAVGTIDVFRLNSLLFKGDNAVVLKSVHLPGDVALFGQVAPSLTDFVITPLEPIVGHGQQEAFFIDPPRIGVVWSVEALPGDSGAVGSIDQNGNYTAPDASLIEGVYKRVRVRATLEAHTSTALVTVVVRDISVNPLIQTCGPRNTRAMSAGALSTGTLTWRIADTASGATIAPSTEPDGDHLYTAGPASFTESFVVDEVVVTNEATGNQQSAYVLVVHGMVGLQVLYEADANPDRVQCKALFLNGAPTDGFELEWVLLAGSGSIDGNGLFSVDPAGKHRFAVVGCLMALPGMPFPYIGYCILPIPLIPLPAWLNVMGEAERLLSSPAGERGEK</sequence>
<dbReference type="STRING" id="1215104.GCA_000730585_03743"/>
<dbReference type="OrthoDB" id="6751426at2"/>
<dbReference type="RefSeq" id="WP_042123424.1">
    <property type="nucleotide sequence ID" value="NZ_FZOL01000013.1"/>
</dbReference>
<name>A0A239GUC2_9PSED</name>
<organism evidence="1 2">
    <name type="scientific">Pseudomonas japonica</name>
    <dbReference type="NCBI Taxonomy" id="256466"/>
    <lineage>
        <taxon>Bacteria</taxon>
        <taxon>Pseudomonadati</taxon>
        <taxon>Pseudomonadota</taxon>
        <taxon>Gammaproteobacteria</taxon>
        <taxon>Pseudomonadales</taxon>
        <taxon>Pseudomonadaceae</taxon>
        <taxon>Pseudomonas</taxon>
    </lineage>
</organism>
<proteinExistence type="predicted"/>
<evidence type="ECO:0000313" key="2">
    <source>
        <dbReference type="Proteomes" id="UP000198407"/>
    </source>
</evidence>
<gene>
    <name evidence="1" type="ORF">SAMN05444352_113125</name>
</gene>